<dbReference type="EC" id="2.7.7.7" evidence="1"/>
<feature type="domain" description="DNA polymerase III delta subunit-like C-terminal" evidence="10">
    <location>
        <begin position="191"/>
        <end position="310"/>
    </location>
</feature>
<reference evidence="11 12" key="1">
    <citation type="journal article" date="2016" name="Nat. Commun.">
        <title>Thousands of microbial genomes shed light on interconnected biogeochemical processes in an aquifer system.</title>
        <authorList>
            <person name="Anantharaman K."/>
            <person name="Brown C.T."/>
            <person name="Hug L.A."/>
            <person name="Sharon I."/>
            <person name="Castelle C.J."/>
            <person name="Probst A.J."/>
            <person name="Thomas B.C."/>
            <person name="Singh A."/>
            <person name="Wilkins M.J."/>
            <person name="Karaoz U."/>
            <person name="Brodie E.L."/>
            <person name="Williams K.H."/>
            <person name="Hubbard S.S."/>
            <person name="Banfield J.F."/>
        </authorList>
    </citation>
    <scope>NUCLEOTIDE SEQUENCE [LARGE SCALE GENOMIC DNA]</scope>
</reference>
<sequence length="314" mass="35375">MSKAIYLLEGEEDYLISAKLKELTGRISNPELNLEVIEAPFAMDRLFNALQVSPLLGGDKLILLKNFKATADNQDGLIEIFNNMPGEVTVVFVSPQIDKRSKLFRLIASEGVVLEFKPFAPWQLTELSQWIAGEFTRQGKEVSGAVCLRLIEISGTGLRPLHGEIEKIVTYIGERKTVTEADIVALAAPGEKNIFQLLDALRQKQLALAMSVFRNLLNNKEDMFGITAMLAKQYRALLQIKSQPPQKTYNHLAIAQQIRENPYFIKKCLADLHRFTILELRQAMEKILIANKRLKSGRSQPLQLEILITELCGQ</sequence>
<dbReference type="SUPFAM" id="SSF52540">
    <property type="entry name" value="P-loop containing nucleoside triphosphate hydrolases"/>
    <property type="match status" value="1"/>
</dbReference>
<dbReference type="Gene3D" id="1.10.8.60">
    <property type="match status" value="1"/>
</dbReference>
<dbReference type="InterPro" id="IPR048466">
    <property type="entry name" value="DNA_pol3_delta-like_C"/>
</dbReference>
<evidence type="ECO:0000256" key="7">
    <source>
        <dbReference type="ARBA" id="ARBA00034754"/>
    </source>
</evidence>
<evidence type="ECO:0000256" key="3">
    <source>
        <dbReference type="ARBA" id="ARBA00022679"/>
    </source>
</evidence>
<keyword evidence="3" id="KW-0808">Transferase</keyword>
<dbReference type="PANTHER" id="PTHR34388">
    <property type="entry name" value="DNA POLYMERASE III SUBUNIT DELTA"/>
    <property type="match status" value="1"/>
</dbReference>
<protein>
    <recommendedName>
        <fullName evidence="2">DNA polymerase III subunit delta</fullName>
        <ecNumber evidence="1">2.7.7.7</ecNumber>
    </recommendedName>
</protein>
<evidence type="ECO:0000313" key="12">
    <source>
        <dbReference type="Proteomes" id="UP000178951"/>
    </source>
</evidence>
<organism evidence="11 12">
    <name type="scientific">candidate division WOR-1 bacterium RIFOXYB2_FULL_48_7</name>
    <dbReference type="NCBI Taxonomy" id="1802583"/>
    <lineage>
        <taxon>Bacteria</taxon>
        <taxon>Bacillati</taxon>
        <taxon>Saganbacteria</taxon>
    </lineage>
</organism>
<dbReference type="GO" id="GO:0009360">
    <property type="term" value="C:DNA polymerase III complex"/>
    <property type="evidence" value="ECO:0007669"/>
    <property type="project" value="InterPro"/>
</dbReference>
<evidence type="ECO:0000256" key="1">
    <source>
        <dbReference type="ARBA" id="ARBA00012417"/>
    </source>
</evidence>
<keyword evidence="6" id="KW-0239">DNA-directed DNA polymerase</keyword>
<dbReference type="Pfam" id="PF06144">
    <property type="entry name" value="DNA_pol3_delta"/>
    <property type="match status" value="1"/>
</dbReference>
<dbReference type="NCBIfam" id="TIGR01128">
    <property type="entry name" value="holA"/>
    <property type="match status" value="1"/>
</dbReference>
<evidence type="ECO:0000256" key="4">
    <source>
        <dbReference type="ARBA" id="ARBA00022695"/>
    </source>
</evidence>
<dbReference type="EMBL" id="MEUF01000028">
    <property type="protein sequence ID" value="OGC35415.1"/>
    <property type="molecule type" value="Genomic_DNA"/>
</dbReference>
<evidence type="ECO:0000259" key="9">
    <source>
        <dbReference type="Pfam" id="PF06144"/>
    </source>
</evidence>
<accession>A0A1F4TRS0</accession>
<dbReference type="PANTHER" id="PTHR34388:SF1">
    <property type="entry name" value="DNA POLYMERASE III SUBUNIT DELTA"/>
    <property type="match status" value="1"/>
</dbReference>
<comment type="caution">
    <text evidence="11">The sequence shown here is derived from an EMBL/GenBank/DDBJ whole genome shotgun (WGS) entry which is preliminary data.</text>
</comment>
<dbReference type="Gene3D" id="1.20.272.10">
    <property type="match status" value="1"/>
</dbReference>
<name>A0A1F4TRS0_UNCSA</name>
<dbReference type="Pfam" id="PF21694">
    <property type="entry name" value="DNA_pol3_delta_C"/>
    <property type="match status" value="1"/>
</dbReference>
<feature type="domain" description="DNA polymerase III delta N-terminal" evidence="9">
    <location>
        <begin position="6"/>
        <end position="117"/>
    </location>
</feature>
<dbReference type="GO" id="GO:0006261">
    <property type="term" value="P:DNA-templated DNA replication"/>
    <property type="evidence" value="ECO:0007669"/>
    <property type="project" value="TreeGrafter"/>
</dbReference>
<dbReference type="AlphaFoldDB" id="A0A1F4TRS0"/>
<dbReference type="Gene3D" id="3.40.50.300">
    <property type="entry name" value="P-loop containing nucleotide triphosphate hydrolases"/>
    <property type="match status" value="1"/>
</dbReference>
<evidence type="ECO:0000259" key="10">
    <source>
        <dbReference type="Pfam" id="PF21694"/>
    </source>
</evidence>
<comment type="catalytic activity">
    <reaction evidence="8">
        <text>DNA(n) + a 2'-deoxyribonucleoside 5'-triphosphate = DNA(n+1) + diphosphate</text>
        <dbReference type="Rhea" id="RHEA:22508"/>
        <dbReference type="Rhea" id="RHEA-COMP:17339"/>
        <dbReference type="Rhea" id="RHEA-COMP:17340"/>
        <dbReference type="ChEBI" id="CHEBI:33019"/>
        <dbReference type="ChEBI" id="CHEBI:61560"/>
        <dbReference type="ChEBI" id="CHEBI:173112"/>
        <dbReference type="EC" id="2.7.7.7"/>
    </reaction>
</comment>
<evidence type="ECO:0000256" key="5">
    <source>
        <dbReference type="ARBA" id="ARBA00022705"/>
    </source>
</evidence>
<evidence type="ECO:0000256" key="8">
    <source>
        <dbReference type="ARBA" id="ARBA00049244"/>
    </source>
</evidence>
<dbReference type="SUPFAM" id="SSF48019">
    <property type="entry name" value="post-AAA+ oligomerization domain-like"/>
    <property type="match status" value="1"/>
</dbReference>
<evidence type="ECO:0000313" key="11">
    <source>
        <dbReference type="EMBL" id="OGC35415.1"/>
    </source>
</evidence>
<proteinExistence type="inferred from homology"/>
<dbReference type="InterPro" id="IPR027417">
    <property type="entry name" value="P-loop_NTPase"/>
</dbReference>
<dbReference type="InterPro" id="IPR005790">
    <property type="entry name" value="DNA_polIII_delta"/>
</dbReference>
<dbReference type="GO" id="GO:0003677">
    <property type="term" value="F:DNA binding"/>
    <property type="evidence" value="ECO:0007669"/>
    <property type="project" value="InterPro"/>
</dbReference>
<dbReference type="GO" id="GO:0003887">
    <property type="term" value="F:DNA-directed DNA polymerase activity"/>
    <property type="evidence" value="ECO:0007669"/>
    <property type="project" value="UniProtKB-KW"/>
</dbReference>
<keyword evidence="5" id="KW-0235">DNA replication</keyword>
<dbReference type="InterPro" id="IPR010372">
    <property type="entry name" value="DNA_pol3_delta_N"/>
</dbReference>
<dbReference type="Proteomes" id="UP000178951">
    <property type="component" value="Unassembled WGS sequence"/>
</dbReference>
<comment type="similarity">
    <text evidence="7">Belongs to the DNA polymerase HolA subunit family.</text>
</comment>
<keyword evidence="4" id="KW-0548">Nucleotidyltransferase</keyword>
<dbReference type="InterPro" id="IPR008921">
    <property type="entry name" value="DNA_pol3_clamp-load_cplx_C"/>
</dbReference>
<gene>
    <name evidence="11" type="ORF">A2311_06075</name>
</gene>
<dbReference type="STRING" id="1802583.A2311_06075"/>
<evidence type="ECO:0000256" key="2">
    <source>
        <dbReference type="ARBA" id="ARBA00017703"/>
    </source>
</evidence>
<evidence type="ECO:0000256" key="6">
    <source>
        <dbReference type="ARBA" id="ARBA00022932"/>
    </source>
</evidence>